<protein>
    <submittedName>
        <fullName evidence="1">DUF2199 domain-containing protein</fullName>
    </submittedName>
</protein>
<evidence type="ECO:0000313" key="1">
    <source>
        <dbReference type="EMBL" id="RDS78024.1"/>
    </source>
</evidence>
<comment type="caution">
    <text evidence="1">The sequence shown here is derived from an EMBL/GenBank/DDBJ whole genome shotgun (WGS) entry which is preliminary data.</text>
</comment>
<name>A0A395LR58_9SPHN</name>
<proteinExistence type="predicted"/>
<dbReference type="Pfam" id="PF09965">
    <property type="entry name" value="DUF2199"/>
    <property type="match status" value="1"/>
</dbReference>
<keyword evidence="2" id="KW-1185">Reference proteome</keyword>
<dbReference type="InterPro" id="IPR018697">
    <property type="entry name" value="DUF2199"/>
</dbReference>
<organism evidence="1 2">
    <name type="scientific">Alteriqipengyuania lutimaris</name>
    <dbReference type="NCBI Taxonomy" id="1538146"/>
    <lineage>
        <taxon>Bacteria</taxon>
        <taxon>Pseudomonadati</taxon>
        <taxon>Pseudomonadota</taxon>
        <taxon>Alphaproteobacteria</taxon>
        <taxon>Sphingomonadales</taxon>
        <taxon>Erythrobacteraceae</taxon>
        <taxon>Alteriqipengyuania</taxon>
    </lineage>
</organism>
<accession>A0A395LR58</accession>
<dbReference type="Proteomes" id="UP000254101">
    <property type="component" value="Unassembled WGS sequence"/>
</dbReference>
<dbReference type="EMBL" id="QRBB01000001">
    <property type="protein sequence ID" value="RDS78024.1"/>
    <property type="molecule type" value="Genomic_DNA"/>
</dbReference>
<gene>
    <name evidence="1" type="ORF">DL238_10720</name>
</gene>
<dbReference type="OrthoDB" id="4404538at2"/>
<dbReference type="RefSeq" id="WP_115492252.1">
    <property type="nucleotide sequence ID" value="NZ_JACHWW010000001.1"/>
</dbReference>
<reference evidence="1 2" key="1">
    <citation type="submission" date="2018-07" db="EMBL/GenBank/DDBJ databases">
        <title>Erythrobacter nanhaiensis sp. nov., a novel member of the genus Erythrobacter isolated from the South China Sea.</title>
        <authorList>
            <person name="Chen X."/>
            <person name="Liu J."/>
        </authorList>
    </citation>
    <scope>NUCLEOTIDE SEQUENCE [LARGE SCALE GENOMIC DNA]</scope>
    <source>
        <strain evidence="1 2">S-5</strain>
    </source>
</reference>
<sequence length="165" mass="18966">MSFSFKCRVCGETHAGMPALASDAPDYYYSIPPEEREARCELTTDTCVTDDRFYFLRGTIEIPVTGLKEHFCWGVWVSVSFESFKLLMEHWEDPNRSDIGPFFGWLSANLAVYPDTVNLKTNVELQAPPLRPLIWLEPTDHPLAVEQRMGISQQRLAETYAEYLH</sequence>
<dbReference type="AlphaFoldDB" id="A0A395LR58"/>
<evidence type="ECO:0000313" key="2">
    <source>
        <dbReference type="Proteomes" id="UP000254101"/>
    </source>
</evidence>